<dbReference type="InterPro" id="IPR000620">
    <property type="entry name" value="EamA_dom"/>
</dbReference>
<sequence length="353" mass="36933">MRGSGGNAVSDGTVATPVTHLRRGVTPLLAYAVLTAAMDVYAGNRFDVVSPASIAAVSFTLTMVFFTGTEVRRRGLSQLGVVTRHRRDLVAINITTALTWLSTFYALEYLEPAIVNVIGLALGPMVMTLAGPLLRRHSTVMATEIVVSVAIGVLLTALVWGAFSGRSGLGDLPPRDAALGLVFTLICAAGSAVNIIYMKRLDDVGCDPGTVLAVRFVLMSVVAWILVALEDDPDLTAALLPGAVVAVIGVGLPIYVLQIGIRYTEPITTSLLVSLSPLFAIAMQLADGRLRFSLFTLGCVLGVVVLVAVGVVVRGRKPEEPAAVAAEPTAGMVTGPPEPHDRPASDERGGSRP</sequence>
<gene>
    <name evidence="5" type="ORF">GCM10010365_14560</name>
</gene>
<feature type="transmembrane region" description="Helical" evidence="3">
    <location>
        <begin position="89"/>
        <end position="107"/>
    </location>
</feature>
<feature type="transmembrane region" description="Helical" evidence="3">
    <location>
        <begin position="235"/>
        <end position="257"/>
    </location>
</feature>
<keyword evidence="3" id="KW-1133">Transmembrane helix</keyword>
<name>A0A918PCR3_9ACTN</name>
<feature type="transmembrane region" description="Helical" evidence="3">
    <location>
        <begin position="145"/>
        <end position="165"/>
    </location>
</feature>
<feature type="compositionally biased region" description="Basic and acidic residues" evidence="2">
    <location>
        <begin position="338"/>
        <end position="353"/>
    </location>
</feature>
<evidence type="ECO:0000256" key="3">
    <source>
        <dbReference type="SAM" id="Phobius"/>
    </source>
</evidence>
<protein>
    <recommendedName>
        <fullName evidence="4">EamA domain-containing protein</fullName>
    </recommendedName>
</protein>
<accession>A0A918PCR3</accession>
<comment type="caution">
    <text evidence="5">The sequence shown here is derived from an EMBL/GenBank/DDBJ whole genome shotgun (WGS) entry which is preliminary data.</text>
</comment>
<evidence type="ECO:0000256" key="2">
    <source>
        <dbReference type="SAM" id="MobiDB-lite"/>
    </source>
</evidence>
<evidence type="ECO:0000313" key="6">
    <source>
        <dbReference type="Proteomes" id="UP000622166"/>
    </source>
</evidence>
<dbReference type="Proteomes" id="UP000622166">
    <property type="component" value="Unassembled WGS sequence"/>
</dbReference>
<dbReference type="GO" id="GO:0016020">
    <property type="term" value="C:membrane"/>
    <property type="evidence" value="ECO:0007669"/>
    <property type="project" value="InterPro"/>
</dbReference>
<feature type="transmembrane region" description="Helical" evidence="3">
    <location>
        <begin position="269"/>
        <end position="286"/>
    </location>
</feature>
<dbReference type="AlphaFoldDB" id="A0A918PCR3"/>
<feature type="transmembrane region" description="Helical" evidence="3">
    <location>
        <begin position="209"/>
        <end position="229"/>
    </location>
</feature>
<reference evidence="5" key="1">
    <citation type="journal article" date="2014" name="Int. J. Syst. Evol. Microbiol.">
        <title>Complete genome sequence of Corynebacterium casei LMG S-19264T (=DSM 44701T), isolated from a smear-ripened cheese.</title>
        <authorList>
            <consortium name="US DOE Joint Genome Institute (JGI-PGF)"/>
            <person name="Walter F."/>
            <person name="Albersmeier A."/>
            <person name="Kalinowski J."/>
            <person name="Ruckert C."/>
        </authorList>
    </citation>
    <scope>NUCLEOTIDE SEQUENCE</scope>
    <source>
        <strain evidence="5">JCM 4815</strain>
    </source>
</reference>
<feature type="region of interest" description="Disordered" evidence="2">
    <location>
        <begin position="321"/>
        <end position="353"/>
    </location>
</feature>
<keyword evidence="3" id="KW-0812">Transmembrane</keyword>
<reference evidence="5" key="2">
    <citation type="submission" date="2020-09" db="EMBL/GenBank/DDBJ databases">
        <authorList>
            <person name="Sun Q."/>
            <person name="Ohkuma M."/>
        </authorList>
    </citation>
    <scope>NUCLEOTIDE SEQUENCE</scope>
    <source>
        <strain evidence="5">JCM 4815</strain>
    </source>
</reference>
<keyword evidence="3" id="KW-0472">Membrane</keyword>
<feature type="transmembrane region" description="Helical" evidence="3">
    <location>
        <begin position="48"/>
        <end position="68"/>
    </location>
</feature>
<feature type="transmembrane region" description="Helical" evidence="3">
    <location>
        <begin position="113"/>
        <end position="133"/>
    </location>
</feature>
<feature type="compositionally biased region" description="Low complexity" evidence="2">
    <location>
        <begin position="321"/>
        <end position="330"/>
    </location>
</feature>
<organism evidence="5 6">
    <name type="scientific">Streptomyces poonensis</name>
    <dbReference type="NCBI Taxonomy" id="68255"/>
    <lineage>
        <taxon>Bacteria</taxon>
        <taxon>Bacillati</taxon>
        <taxon>Actinomycetota</taxon>
        <taxon>Actinomycetes</taxon>
        <taxon>Kitasatosporales</taxon>
        <taxon>Streptomycetaceae</taxon>
        <taxon>Streptomyces</taxon>
    </lineage>
</organism>
<feature type="domain" description="EamA" evidence="4">
    <location>
        <begin position="179"/>
        <end position="303"/>
    </location>
</feature>
<evidence type="ECO:0000313" key="5">
    <source>
        <dbReference type="EMBL" id="GGY97221.1"/>
    </source>
</evidence>
<evidence type="ECO:0000259" key="4">
    <source>
        <dbReference type="Pfam" id="PF00892"/>
    </source>
</evidence>
<feature type="transmembrane region" description="Helical" evidence="3">
    <location>
        <begin position="292"/>
        <end position="313"/>
    </location>
</feature>
<comment type="similarity">
    <text evidence="1">Belongs to the EamA transporter family.</text>
</comment>
<dbReference type="EMBL" id="BMVW01000002">
    <property type="protein sequence ID" value="GGY97221.1"/>
    <property type="molecule type" value="Genomic_DNA"/>
</dbReference>
<dbReference type="Pfam" id="PF00892">
    <property type="entry name" value="EamA"/>
    <property type="match status" value="1"/>
</dbReference>
<proteinExistence type="inferred from homology"/>
<feature type="transmembrane region" description="Helical" evidence="3">
    <location>
        <begin position="177"/>
        <end position="197"/>
    </location>
</feature>
<keyword evidence="6" id="KW-1185">Reference proteome</keyword>
<evidence type="ECO:0000256" key="1">
    <source>
        <dbReference type="ARBA" id="ARBA00007362"/>
    </source>
</evidence>